<dbReference type="InterPro" id="IPR011611">
    <property type="entry name" value="PfkB_dom"/>
</dbReference>
<proteinExistence type="inferred from homology"/>
<evidence type="ECO:0000256" key="1">
    <source>
        <dbReference type="ARBA" id="ARBA00010688"/>
    </source>
</evidence>
<comment type="caution">
    <text evidence="7">The sequence shown here is derived from an EMBL/GenBank/DDBJ whole genome shotgun (WGS) entry which is preliminary data.</text>
</comment>
<dbReference type="GO" id="GO:0016301">
    <property type="term" value="F:kinase activity"/>
    <property type="evidence" value="ECO:0007669"/>
    <property type="project" value="UniProtKB-KW"/>
</dbReference>
<evidence type="ECO:0000256" key="2">
    <source>
        <dbReference type="ARBA" id="ARBA00022679"/>
    </source>
</evidence>
<sequence>MTSTPSSFVTIGEAMAMFVANTTGELSTVGDYHRSLAGAEVNVAIGMARLGFEARYISKTGKDSFGAFVRQAIQQENIRTDWVSESDQNATGFMLKSNVTDGSDPKVEYFRRDSAASTLSPSDIDSTLFDKNTHLHITGVAAAVSDSMRDTLQQAILLAKQQGSRIIFDTNLRPTMWPDKATMVAKTNEFAFASDLVLPGVEEGKILTGSDQPEAIADFYLQHGVNAVIVKLGSEGAYYKTREGESGTVAGFAVEKVVDTVGAGDSFAAGVISALLDGLSIAEAARRGNLLGSLTVQVRGDSEALPTREQLIELENAAAYQK</sequence>
<keyword evidence="5" id="KW-0067">ATP-binding</keyword>
<evidence type="ECO:0000256" key="4">
    <source>
        <dbReference type="ARBA" id="ARBA00022777"/>
    </source>
</evidence>
<keyword evidence="2" id="KW-0808">Transferase</keyword>
<dbReference type="PANTHER" id="PTHR43085">
    <property type="entry name" value="HEXOKINASE FAMILY MEMBER"/>
    <property type="match status" value="1"/>
</dbReference>
<feature type="domain" description="Carbohydrate kinase PfkB" evidence="6">
    <location>
        <begin position="8"/>
        <end position="307"/>
    </location>
</feature>
<reference evidence="7 8" key="1">
    <citation type="submission" date="2021-04" db="EMBL/GenBank/DDBJ databases">
        <authorList>
            <person name="Sun C."/>
        </authorList>
    </citation>
    <scope>NUCLEOTIDE SEQUENCE [LARGE SCALE GENOMIC DNA]</scope>
    <source>
        <strain evidence="7 8">A79</strain>
    </source>
</reference>
<evidence type="ECO:0000259" key="6">
    <source>
        <dbReference type="Pfam" id="PF00294"/>
    </source>
</evidence>
<protein>
    <submittedName>
        <fullName evidence="7">Sugar kinase</fullName>
    </submittedName>
</protein>
<name>A0ABS5H7A2_9GAMM</name>
<dbReference type="SUPFAM" id="SSF53613">
    <property type="entry name" value="Ribokinase-like"/>
    <property type="match status" value="1"/>
</dbReference>
<dbReference type="InterPro" id="IPR002173">
    <property type="entry name" value="Carboh/pur_kinase_PfkB_CS"/>
</dbReference>
<dbReference type="PROSITE" id="PS00584">
    <property type="entry name" value="PFKB_KINASES_2"/>
    <property type="match status" value="1"/>
</dbReference>
<dbReference type="InterPro" id="IPR029056">
    <property type="entry name" value="Ribokinase-like"/>
</dbReference>
<evidence type="ECO:0000256" key="3">
    <source>
        <dbReference type="ARBA" id="ARBA00022741"/>
    </source>
</evidence>
<comment type="similarity">
    <text evidence="1">Belongs to the carbohydrate kinase PfkB family.</text>
</comment>
<accession>A0ABS5H7A2</accession>
<dbReference type="EMBL" id="JAGSSV010000001">
    <property type="protein sequence ID" value="MBR7887607.1"/>
    <property type="molecule type" value="Genomic_DNA"/>
</dbReference>
<evidence type="ECO:0000313" key="7">
    <source>
        <dbReference type="EMBL" id="MBR7887607.1"/>
    </source>
</evidence>
<keyword evidence="3" id="KW-0547">Nucleotide-binding</keyword>
<dbReference type="CDD" id="cd01166">
    <property type="entry name" value="KdgK"/>
    <property type="match status" value="1"/>
</dbReference>
<evidence type="ECO:0000256" key="5">
    <source>
        <dbReference type="ARBA" id="ARBA00022840"/>
    </source>
</evidence>
<keyword evidence="4 7" id="KW-0418">Kinase</keyword>
<dbReference type="InterPro" id="IPR050306">
    <property type="entry name" value="PfkB_Carbo_kinase"/>
</dbReference>
<dbReference type="Pfam" id="PF00294">
    <property type="entry name" value="PfkB"/>
    <property type="match status" value="1"/>
</dbReference>
<reference evidence="8" key="2">
    <citation type="submission" date="2023-07" db="EMBL/GenBank/DDBJ databases">
        <title>Marinomonas vulgaris A79, complete genome.</title>
        <authorList>
            <person name="Ying J.-J."/>
        </authorList>
    </citation>
    <scope>NUCLEOTIDE SEQUENCE [LARGE SCALE GENOMIC DNA]</scope>
    <source>
        <strain evidence="8">A79</strain>
    </source>
</reference>
<dbReference type="PANTHER" id="PTHR43085:SF1">
    <property type="entry name" value="PSEUDOURIDINE KINASE-RELATED"/>
    <property type="match status" value="1"/>
</dbReference>
<keyword evidence="8" id="KW-1185">Reference proteome</keyword>
<dbReference type="RefSeq" id="WP_211534952.1">
    <property type="nucleotide sequence ID" value="NZ_JAGSSV010000001.1"/>
</dbReference>
<organism evidence="7 8">
    <name type="scientific">Marinomonas vulgaris</name>
    <dbReference type="NCBI Taxonomy" id="2823372"/>
    <lineage>
        <taxon>Bacteria</taxon>
        <taxon>Pseudomonadati</taxon>
        <taxon>Pseudomonadota</taxon>
        <taxon>Gammaproteobacteria</taxon>
        <taxon>Oceanospirillales</taxon>
        <taxon>Oceanospirillaceae</taxon>
        <taxon>Marinomonas</taxon>
    </lineage>
</organism>
<dbReference type="Gene3D" id="3.40.1190.20">
    <property type="match status" value="1"/>
</dbReference>
<dbReference type="Proteomes" id="UP000679722">
    <property type="component" value="Unassembled WGS sequence"/>
</dbReference>
<evidence type="ECO:0000313" key="8">
    <source>
        <dbReference type="Proteomes" id="UP000679722"/>
    </source>
</evidence>
<gene>
    <name evidence="7" type="ORF">J9B83_01545</name>
</gene>